<keyword evidence="3" id="KW-1185">Reference proteome</keyword>
<evidence type="ECO:0000256" key="1">
    <source>
        <dbReference type="SAM" id="MobiDB-lite"/>
    </source>
</evidence>
<name>A0A8R7R3Z9_TRIUA</name>
<sequence length="80" mass="8802">MHRDLGRRATRRGSVPDGCGRASPLIPFHLDGGTGQWPLKLSLPPPPPPRTARTMLPHLPYVPLTSARRDGQVTRRPLPP</sequence>
<accession>A0A8R7R3Z9</accession>
<reference evidence="2" key="3">
    <citation type="submission" date="2022-06" db="UniProtKB">
        <authorList>
            <consortium name="EnsemblPlants"/>
        </authorList>
    </citation>
    <scope>IDENTIFICATION</scope>
</reference>
<dbReference type="Proteomes" id="UP000015106">
    <property type="component" value="Chromosome 7"/>
</dbReference>
<organism evidence="2 3">
    <name type="scientific">Triticum urartu</name>
    <name type="common">Red wild einkorn</name>
    <name type="synonym">Crithodium urartu</name>
    <dbReference type="NCBI Taxonomy" id="4572"/>
    <lineage>
        <taxon>Eukaryota</taxon>
        <taxon>Viridiplantae</taxon>
        <taxon>Streptophyta</taxon>
        <taxon>Embryophyta</taxon>
        <taxon>Tracheophyta</taxon>
        <taxon>Spermatophyta</taxon>
        <taxon>Magnoliopsida</taxon>
        <taxon>Liliopsida</taxon>
        <taxon>Poales</taxon>
        <taxon>Poaceae</taxon>
        <taxon>BOP clade</taxon>
        <taxon>Pooideae</taxon>
        <taxon>Triticodae</taxon>
        <taxon>Triticeae</taxon>
        <taxon>Triticinae</taxon>
        <taxon>Triticum</taxon>
    </lineage>
</organism>
<proteinExistence type="predicted"/>
<dbReference type="AlphaFoldDB" id="A0A8R7R3Z9"/>
<reference evidence="2" key="2">
    <citation type="submission" date="2018-03" db="EMBL/GenBank/DDBJ databases">
        <title>The Triticum urartu genome reveals the dynamic nature of wheat genome evolution.</title>
        <authorList>
            <person name="Ling H."/>
            <person name="Ma B."/>
            <person name="Shi X."/>
            <person name="Liu H."/>
            <person name="Dong L."/>
            <person name="Sun H."/>
            <person name="Cao Y."/>
            <person name="Gao Q."/>
            <person name="Zheng S."/>
            <person name="Li Y."/>
            <person name="Yu Y."/>
            <person name="Du H."/>
            <person name="Qi M."/>
            <person name="Li Y."/>
            <person name="Yu H."/>
            <person name="Cui Y."/>
            <person name="Wang N."/>
            <person name="Chen C."/>
            <person name="Wu H."/>
            <person name="Zhao Y."/>
            <person name="Zhang J."/>
            <person name="Li Y."/>
            <person name="Zhou W."/>
            <person name="Zhang B."/>
            <person name="Hu W."/>
            <person name="Eijk M."/>
            <person name="Tang J."/>
            <person name="Witsenboer H."/>
            <person name="Zhao S."/>
            <person name="Li Z."/>
            <person name="Zhang A."/>
            <person name="Wang D."/>
            <person name="Liang C."/>
        </authorList>
    </citation>
    <scope>NUCLEOTIDE SEQUENCE [LARGE SCALE GENOMIC DNA]</scope>
    <source>
        <strain evidence="2">cv. G1812</strain>
    </source>
</reference>
<evidence type="ECO:0000313" key="2">
    <source>
        <dbReference type="EnsemblPlants" id="TuG1812G0700004312.01.T02.cds451662"/>
    </source>
</evidence>
<dbReference type="Gramene" id="TuG1812G0700004312.01.T02">
    <property type="protein sequence ID" value="TuG1812G0700004312.01.T02.cds451662"/>
    <property type="gene ID" value="TuG1812G0700004312.01"/>
</dbReference>
<dbReference type="EnsemblPlants" id="TuG1812G0700004312.01.T02">
    <property type="protein sequence ID" value="TuG1812G0700004312.01.T02.cds451662"/>
    <property type="gene ID" value="TuG1812G0700004312.01"/>
</dbReference>
<protein>
    <submittedName>
        <fullName evidence="2">Uncharacterized protein</fullName>
    </submittedName>
</protein>
<reference evidence="3" key="1">
    <citation type="journal article" date="2013" name="Nature">
        <title>Draft genome of the wheat A-genome progenitor Triticum urartu.</title>
        <authorList>
            <person name="Ling H.Q."/>
            <person name="Zhao S."/>
            <person name="Liu D."/>
            <person name="Wang J."/>
            <person name="Sun H."/>
            <person name="Zhang C."/>
            <person name="Fan H."/>
            <person name="Li D."/>
            <person name="Dong L."/>
            <person name="Tao Y."/>
            <person name="Gao C."/>
            <person name="Wu H."/>
            <person name="Li Y."/>
            <person name="Cui Y."/>
            <person name="Guo X."/>
            <person name="Zheng S."/>
            <person name="Wang B."/>
            <person name="Yu K."/>
            <person name="Liang Q."/>
            <person name="Yang W."/>
            <person name="Lou X."/>
            <person name="Chen J."/>
            <person name="Feng M."/>
            <person name="Jian J."/>
            <person name="Zhang X."/>
            <person name="Luo G."/>
            <person name="Jiang Y."/>
            <person name="Liu J."/>
            <person name="Wang Z."/>
            <person name="Sha Y."/>
            <person name="Zhang B."/>
            <person name="Wu H."/>
            <person name="Tang D."/>
            <person name="Shen Q."/>
            <person name="Xue P."/>
            <person name="Zou S."/>
            <person name="Wang X."/>
            <person name="Liu X."/>
            <person name="Wang F."/>
            <person name="Yang Y."/>
            <person name="An X."/>
            <person name="Dong Z."/>
            <person name="Zhang K."/>
            <person name="Zhang X."/>
            <person name="Luo M.C."/>
            <person name="Dvorak J."/>
            <person name="Tong Y."/>
            <person name="Wang J."/>
            <person name="Yang H."/>
            <person name="Li Z."/>
            <person name="Wang D."/>
            <person name="Zhang A."/>
            <person name="Wang J."/>
        </authorList>
    </citation>
    <scope>NUCLEOTIDE SEQUENCE</scope>
    <source>
        <strain evidence="3">cv. G1812</strain>
    </source>
</reference>
<feature type="region of interest" description="Disordered" evidence="1">
    <location>
        <begin position="1"/>
        <end position="53"/>
    </location>
</feature>
<evidence type="ECO:0000313" key="3">
    <source>
        <dbReference type="Proteomes" id="UP000015106"/>
    </source>
</evidence>